<dbReference type="PANTHER" id="PTHR39321:SF3">
    <property type="entry name" value="PHOSPHOPANTETHEINE ADENYLYLTRANSFERASE"/>
    <property type="match status" value="1"/>
</dbReference>
<dbReference type="InterPro" id="IPR005248">
    <property type="entry name" value="NadD/NMNAT"/>
</dbReference>
<keyword evidence="13" id="KW-1185">Reference proteome</keyword>
<dbReference type="AlphaFoldDB" id="A0A366XY36"/>
<evidence type="ECO:0000256" key="3">
    <source>
        <dbReference type="ARBA" id="ARBA00022642"/>
    </source>
</evidence>
<keyword evidence="5 10" id="KW-0548">Nucleotidyltransferase</keyword>
<keyword evidence="6 10" id="KW-0547">Nucleotide-binding</keyword>
<evidence type="ECO:0000256" key="6">
    <source>
        <dbReference type="ARBA" id="ARBA00022741"/>
    </source>
</evidence>
<dbReference type="NCBIfam" id="NF000841">
    <property type="entry name" value="PRK00071.1-4"/>
    <property type="match status" value="1"/>
</dbReference>
<dbReference type="PANTHER" id="PTHR39321">
    <property type="entry name" value="NICOTINATE-NUCLEOTIDE ADENYLYLTRANSFERASE-RELATED"/>
    <property type="match status" value="1"/>
</dbReference>
<organism evidence="12 13">
    <name type="scientific">Bacillus taeanensis</name>
    <dbReference type="NCBI Taxonomy" id="273032"/>
    <lineage>
        <taxon>Bacteria</taxon>
        <taxon>Bacillati</taxon>
        <taxon>Bacillota</taxon>
        <taxon>Bacilli</taxon>
        <taxon>Bacillales</taxon>
        <taxon>Bacillaceae</taxon>
        <taxon>Bacillus</taxon>
    </lineage>
</organism>
<protein>
    <recommendedName>
        <fullName evidence="10">Probable nicotinate-nucleotide adenylyltransferase</fullName>
        <ecNumber evidence="10">2.7.7.18</ecNumber>
    </recommendedName>
    <alternativeName>
        <fullName evidence="10">Deamido-NAD(+) diphosphorylase</fullName>
    </alternativeName>
    <alternativeName>
        <fullName evidence="10">Deamido-NAD(+) pyrophosphorylase</fullName>
    </alternativeName>
    <alternativeName>
        <fullName evidence="10">Nicotinate mononucleotide adenylyltransferase</fullName>
        <shortName evidence="10">NaMN adenylyltransferase</shortName>
    </alternativeName>
</protein>
<evidence type="ECO:0000256" key="1">
    <source>
        <dbReference type="ARBA" id="ARBA00002324"/>
    </source>
</evidence>
<dbReference type="Pfam" id="PF01467">
    <property type="entry name" value="CTP_transf_like"/>
    <property type="match status" value="1"/>
</dbReference>
<reference evidence="12 13" key="1">
    <citation type="submission" date="2018-07" db="EMBL/GenBank/DDBJ databases">
        <title>Lottiidibacillus patelloidae gen. nov., sp. nov., isolated from the intestinal tract of a marine limpet and the reclassification of B. taeanensis BH030017T, B. algicola KMM 3737T and B. hwajinpoensis SW-72T as genus Lottiidibacillus.</title>
        <authorList>
            <person name="Liu R."/>
            <person name="Huang Z."/>
        </authorList>
    </citation>
    <scope>NUCLEOTIDE SEQUENCE [LARGE SCALE GENOMIC DNA]</scope>
    <source>
        <strain evidence="12 13">BH030017</strain>
    </source>
</reference>
<dbReference type="Proteomes" id="UP000253314">
    <property type="component" value="Unassembled WGS sequence"/>
</dbReference>
<dbReference type="OrthoDB" id="5295945at2"/>
<keyword evidence="8 10" id="KW-0520">NAD</keyword>
<accession>A0A366XY36</accession>
<evidence type="ECO:0000259" key="11">
    <source>
        <dbReference type="Pfam" id="PF01467"/>
    </source>
</evidence>
<proteinExistence type="inferred from homology"/>
<evidence type="ECO:0000256" key="8">
    <source>
        <dbReference type="ARBA" id="ARBA00023027"/>
    </source>
</evidence>
<gene>
    <name evidence="10" type="primary">nadD</name>
    <name evidence="12" type="ORF">DS031_05485</name>
</gene>
<dbReference type="RefSeq" id="WP_113804929.1">
    <property type="nucleotide sequence ID" value="NZ_QOCW01000004.1"/>
</dbReference>
<dbReference type="EMBL" id="QOCW01000004">
    <property type="protein sequence ID" value="RBW70478.1"/>
    <property type="molecule type" value="Genomic_DNA"/>
</dbReference>
<evidence type="ECO:0000256" key="7">
    <source>
        <dbReference type="ARBA" id="ARBA00022840"/>
    </source>
</evidence>
<dbReference type="GO" id="GO:0009435">
    <property type="term" value="P:NAD+ biosynthetic process"/>
    <property type="evidence" value="ECO:0007669"/>
    <property type="project" value="UniProtKB-UniRule"/>
</dbReference>
<dbReference type="CDD" id="cd02165">
    <property type="entry name" value="NMNAT"/>
    <property type="match status" value="1"/>
</dbReference>
<dbReference type="EC" id="2.7.7.18" evidence="10"/>
<dbReference type="InterPro" id="IPR014729">
    <property type="entry name" value="Rossmann-like_a/b/a_fold"/>
</dbReference>
<evidence type="ECO:0000256" key="10">
    <source>
        <dbReference type="HAMAP-Rule" id="MF_00244"/>
    </source>
</evidence>
<comment type="catalytic activity">
    <reaction evidence="9 10">
        <text>nicotinate beta-D-ribonucleotide + ATP + H(+) = deamido-NAD(+) + diphosphate</text>
        <dbReference type="Rhea" id="RHEA:22860"/>
        <dbReference type="ChEBI" id="CHEBI:15378"/>
        <dbReference type="ChEBI" id="CHEBI:30616"/>
        <dbReference type="ChEBI" id="CHEBI:33019"/>
        <dbReference type="ChEBI" id="CHEBI:57502"/>
        <dbReference type="ChEBI" id="CHEBI:58437"/>
        <dbReference type="EC" id="2.7.7.18"/>
    </reaction>
</comment>
<dbReference type="SUPFAM" id="SSF52374">
    <property type="entry name" value="Nucleotidylyl transferase"/>
    <property type="match status" value="1"/>
</dbReference>
<sequence>MRKVGIIGGTFDPPHNGHLMIAQEALTTCHLDEVWFMPSYMPPHKQDKHITASEERIEMVKLAIDNNPHFRLSLVEFERKGLSYTYKTLNYLTSVHENTSFYFIIGADMVNDLVNWYEIDKLLQVVTFIGVKRPGTVIKSPYAKKMISIEVPQFEMSSTFLRTRFVNGGNTRYFLPEKVREYIEENDLYGAK</sequence>
<comment type="pathway">
    <text evidence="2 10">Cofactor biosynthesis; NAD(+) biosynthesis; deamido-NAD(+) from nicotinate D-ribonucleotide: step 1/1.</text>
</comment>
<keyword evidence="3 10" id="KW-0662">Pyridine nucleotide biosynthesis</keyword>
<dbReference type="NCBIfam" id="TIGR00482">
    <property type="entry name" value="nicotinate (nicotinamide) nucleotide adenylyltransferase"/>
    <property type="match status" value="1"/>
</dbReference>
<dbReference type="NCBIfam" id="NF000840">
    <property type="entry name" value="PRK00071.1-3"/>
    <property type="match status" value="1"/>
</dbReference>
<dbReference type="Gene3D" id="3.40.50.620">
    <property type="entry name" value="HUPs"/>
    <property type="match status" value="1"/>
</dbReference>
<dbReference type="InterPro" id="IPR004821">
    <property type="entry name" value="Cyt_trans-like"/>
</dbReference>
<comment type="caution">
    <text evidence="12">The sequence shown here is derived from an EMBL/GenBank/DDBJ whole genome shotgun (WGS) entry which is preliminary data.</text>
</comment>
<dbReference type="UniPathway" id="UPA00253">
    <property type="reaction ID" value="UER00332"/>
</dbReference>
<keyword evidence="7 10" id="KW-0067">ATP-binding</keyword>
<name>A0A366XY36_9BACI</name>
<evidence type="ECO:0000256" key="4">
    <source>
        <dbReference type="ARBA" id="ARBA00022679"/>
    </source>
</evidence>
<evidence type="ECO:0000313" key="13">
    <source>
        <dbReference type="Proteomes" id="UP000253314"/>
    </source>
</evidence>
<feature type="domain" description="Cytidyltransferase-like" evidence="11">
    <location>
        <begin position="6"/>
        <end position="163"/>
    </location>
</feature>
<dbReference type="GO" id="GO:0004515">
    <property type="term" value="F:nicotinate-nucleotide adenylyltransferase activity"/>
    <property type="evidence" value="ECO:0007669"/>
    <property type="project" value="UniProtKB-UniRule"/>
</dbReference>
<dbReference type="NCBIfam" id="TIGR00125">
    <property type="entry name" value="cyt_tran_rel"/>
    <property type="match status" value="1"/>
</dbReference>
<keyword evidence="4 10" id="KW-0808">Transferase</keyword>
<evidence type="ECO:0000256" key="9">
    <source>
        <dbReference type="ARBA" id="ARBA00048721"/>
    </source>
</evidence>
<evidence type="ECO:0000313" key="12">
    <source>
        <dbReference type="EMBL" id="RBW70478.1"/>
    </source>
</evidence>
<comment type="function">
    <text evidence="1 10">Catalyzes the reversible adenylation of nicotinate mononucleotide (NaMN) to nicotinic acid adenine dinucleotide (NaAD).</text>
</comment>
<dbReference type="GO" id="GO:0005524">
    <property type="term" value="F:ATP binding"/>
    <property type="evidence" value="ECO:0007669"/>
    <property type="project" value="UniProtKB-KW"/>
</dbReference>
<evidence type="ECO:0000256" key="5">
    <source>
        <dbReference type="ARBA" id="ARBA00022695"/>
    </source>
</evidence>
<dbReference type="HAMAP" id="MF_00244">
    <property type="entry name" value="NaMN_adenylyltr"/>
    <property type="match status" value="1"/>
</dbReference>
<comment type="similarity">
    <text evidence="10">Belongs to the NadD family.</text>
</comment>
<evidence type="ECO:0000256" key="2">
    <source>
        <dbReference type="ARBA" id="ARBA00005019"/>
    </source>
</evidence>